<protein>
    <submittedName>
        <fullName evidence="1">Uncharacterized protein</fullName>
    </submittedName>
</protein>
<organism evidence="1">
    <name type="scientific">marine metagenome</name>
    <dbReference type="NCBI Taxonomy" id="408172"/>
    <lineage>
        <taxon>unclassified sequences</taxon>
        <taxon>metagenomes</taxon>
        <taxon>ecological metagenomes</taxon>
    </lineage>
</organism>
<dbReference type="EMBL" id="UINC01042772">
    <property type="protein sequence ID" value="SVB45861.1"/>
    <property type="molecule type" value="Genomic_DNA"/>
</dbReference>
<sequence>MIEKILSRVIGNINIKISIVIIISSSHSQTFSGGVEDPSCSGYVRKSTCTFNVASNSSIPFQYSDSSVPKTTTLSAYISLTLLERLVIRLKEELEATLANHSLMN</sequence>
<dbReference type="AlphaFoldDB" id="A0A382E792"/>
<name>A0A382E792_9ZZZZ</name>
<gene>
    <name evidence="1" type="ORF">METZ01_LOCUS198715</name>
</gene>
<proteinExistence type="predicted"/>
<accession>A0A382E792</accession>
<evidence type="ECO:0000313" key="1">
    <source>
        <dbReference type="EMBL" id="SVB45861.1"/>
    </source>
</evidence>
<reference evidence="1" key="1">
    <citation type="submission" date="2018-05" db="EMBL/GenBank/DDBJ databases">
        <authorList>
            <person name="Lanie J.A."/>
            <person name="Ng W.-L."/>
            <person name="Kazmierczak K.M."/>
            <person name="Andrzejewski T.M."/>
            <person name="Davidsen T.M."/>
            <person name="Wayne K.J."/>
            <person name="Tettelin H."/>
            <person name="Glass J.I."/>
            <person name="Rusch D."/>
            <person name="Podicherti R."/>
            <person name="Tsui H.-C.T."/>
            <person name="Winkler M.E."/>
        </authorList>
    </citation>
    <scope>NUCLEOTIDE SEQUENCE</scope>
</reference>